<accession>A0A150WJ52</accession>
<feature type="region of interest" description="Disordered" evidence="1">
    <location>
        <begin position="204"/>
        <end position="284"/>
    </location>
</feature>
<name>A0A150WJ52_BDEBC</name>
<proteinExistence type="predicted"/>
<evidence type="ECO:0000313" key="2">
    <source>
        <dbReference type="EMBL" id="KYG63519.1"/>
    </source>
</evidence>
<feature type="compositionally biased region" description="Gly residues" evidence="1">
    <location>
        <begin position="246"/>
        <end position="284"/>
    </location>
</feature>
<protein>
    <submittedName>
        <fullName evidence="2">Uncharacterized protein</fullName>
    </submittedName>
</protein>
<dbReference type="AlphaFoldDB" id="A0A150WJ52"/>
<gene>
    <name evidence="2" type="ORF">AZI85_04290</name>
</gene>
<feature type="region of interest" description="Disordered" evidence="1">
    <location>
        <begin position="307"/>
        <end position="366"/>
    </location>
</feature>
<feature type="compositionally biased region" description="Gly residues" evidence="1">
    <location>
        <begin position="307"/>
        <end position="332"/>
    </location>
</feature>
<dbReference type="Proteomes" id="UP000075391">
    <property type="component" value="Unassembled WGS sequence"/>
</dbReference>
<comment type="caution">
    <text evidence="2">The sequence shown here is derived from an EMBL/GenBank/DDBJ whole genome shotgun (WGS) entry which is preliminary data.</text>
</comment>
<dbReference type="OrthoDB" id="5294786at2"/>
<evidence type="ECO:0000256" key="1">
    <source>
        <dbReference type="SAM" id="MobiDB-lite"/>
    </source>
</evidence>
<evidence type="ECO:0000313" key="3">
    <source>
        <dbReference type="Proteomes" id="UP000075391"/>
    </source>
</evidence>
<sequence>MQACTSQIEDTSYTCDEKNDSGMAEVTNTASQLALLMGQQTSASIQAACSKMASLSQAANAAVAAYRLTCSNSIGSCKSACGAAKTYAQQQATCLSAGNAALAVQLASQADTELKRCDSFENKVSEANQAISNFGTTSANASQCASLTSGEAAPTPEFCTANPTYPSCVAQQAVDCTNPSLATTNKVCICQKNPMDPACVTEQKVGDSGSVASMIDSSSRVGAKAGEDSFGGDLGSTPPIQHGQLPSGGAGQSVDGSQGGGGGSLGGGSGSGGGSYGSASGGGAAGEDGANVNGGFYGGGGGSGRSFAGSGSGEGGGGPGGAAGMPGSGVPGANGPDLRKFLPGGQFDPRLRGVAGSSGPDGITGPHSNIWMKIQNRYKVMVPSLLP</sequence>
<reference evidence="2 3" key="1">
    <citation type="submission" date="2016-03" db="EMBL/GenBank/DDBJ databases">
        <authorList>
            <person name="Ploux O."/>
        </authorList>
    </citation>
    <scope>NUCLEOTIDE SEQUENCE [LARGE SCALE GENOMIC DNA]</scope>
    <source>
        <strain evidence="2 3">BER2</strain>
    </source>
</reference>
<dbReference type="EMBL" id="LUKF01000014">
    <property type="protein sequence ID" value="KYG63519.1"/>
    <property type="molecule type" value="Genomic_DNA"/>
</dbReference>
<organism evidence="2 3">
    <name type="scientific">Bdellovibrio bacteriovorus</name>
    <dbReference type="NCBI Taxonomy" id="959"/>
    <lineage>
        <taxon>Bacteria</taxon>
        <taxon>Pseudomonadati</taxon>
        <taxon>Bdellovibrionota</taxon>
        <taxon>Bdellovibrionia</taxon>
        <taxon>Bdellovibrionales</taxon>
        <taxon>Pseudobdellovibrionaceae</taxon>
        <taxon>Bdellovibrio</taxon>
    </lineage>
</organism>